<dbReference type="GO" id="GO:0019888">
    <property type="term" value="F:protein phosphatase regulator activity"/>
    <property type="evidence" value="ECO:0007669"/>
    <property type="project" value="TreeGrafter"/>
</dbReference>
<gene>
    <name evidence="4" type="ORF">CYFA0S_07e02894g</name>
</gene>
<evidence type="ECO:0000256" key="1">
    <source>
        <dbReference type="ARBA" id="ARBA00006180"/>
    </source>
</evidence>
<feature type="compositionally biased region" description="Basic and acidic residues" evidence="3">
    <location>
        <begin position="124"/>
        <end position="149"/>
    </location>
</feature>
<keyword evidence="2" id="KW-0131">Cell cycle</keyword>
<evidence type="ECO:0000313" key="4">
    <source>
        <dbReference type="EMBL" id="CDR41496.1"/>
    </source>
</evidence>
<dbReference type="InterPro" id="IPR007587">
    <property type="entry name" value="SAPS"/>
</dbReference>
<feature type="region of interest" description="Disordered" evidence="3">
    <location>
        <begin position="121"/>
        <end position="177"/>
    </location>
</feature>
<feature type="region of interest" description="Disordered" evidence="3">
    <location>
        <begin position="814"/>
        <end position="954"/>
    </location>
</feature>
<feature type="compositionally biased region" description="Polar residues" evidence="3">
    <location>
        <begin position="162"/>
        <end position="171"/>
    </location>
</feature>
<dbReference type="OrthoDB" id="295029at2759"/>
<dbReference type="GO" id="GO:0019903">
    <property type="term" value="F:protein phosphatase binding"/>
    <property type="evidence" value="ECO:0007669"/>
    <property type="project" value="InterPro"/>
</dbReference>
<dbReference type="PANTHER" id="PTHR12634">
    <property type="entry name" value="SIT4 YEAST -ASSOCIATING PROTEIN-RELATED"/>
    <property type="match status" value="1"/>
</dbReference>
<evidence type="ECO:0000256" key="2">
    <source>
        <dbReference type="ARBA" id="ARBA00023306"/>
    </source>
</evidence>
<organism evidence="4">
    <name type="scientific">Cyberlindnera fabianii</name>
    <name type="common">Yeast</name>
    <name type="synonym">Hansenula fabianii</name>
    <dbReference type="NCBI Taxonomy" id="36022"/>
    <lineage>
        <taxon>Eukaryota</taxon>
        <taxon>Fungi</taxon>
        <taxon>Dikarya</taxon>
        <taxon>Ascomycota</taxon>
        <taxon>Saccharomycotina</taxon>
        <taxon>Saccharomycetes</taxon>
        <taxon>Phaffomycetales</taxon>
        <taxon>Phaffomycetaceae</taxon>
        <taxon>Cyberlindnera</taxon>
    </lineage>
</organism>
<dbReference type="PANTHER" id="PTHR12634:SF8">
    <property type="entry name" value="FIERY MOUNTAIN, ISOFORM D"/>
    <property type="match status" value="1"/>
</dbReference>
<reference evidence="4" key="1">
    <citation type="journal article" date="2014" name="Genome Announc.">
        <title>Genome sequence of the yeast Cyberlindnera fabianii (Hansenula fabianii).</title>
        <authorList>
            <person name="Freel K.C."/>
            <person name="Sarilar V."/>
            <person name="Neuveglise C."/>
            <person name="Devillers H."/>
            <person name="Friedrich A."/>
            <person name="Schacherer J."/>
        </authorList>
    </citation>
    <scope>NUCLEOTIDE SEQUENCE</scope>
    <source>
        <strain evidence="4">YJS4271</strain>
    </source>
</reference>
<feature type="compositionally biased region" description="Acidic residues" evidence="3">
    <location>
        <begin position="574"/>
        <end position="584"/>
    </location>
</feature>
<dbReference type="EMBL" id="LK052892">
    <property type="protein sequence ID" value="CDR41496.1"/>
    <property type="molecule type" value="Genomic_DNA"/>
</dbReference>
<feature type="compositionally biased region" description="Basic and acidic residues" evidence="3">
    <location>
        <begin position="517"/>
        <end position="527"/>
    </location>
</feature>
<feature type="region of interest" description="Disordered" evidence="3">
    <location>
        <begin position="503"/>
        <end position="537"/>
    </location>
</feature>
<feature type="region of interest" description="Disordered" evidence="3">
    <location>
        <begin position="549"/>
        <end position="584"/>
    </location>
</feature>
<evidence type="ECO:0000256" key="3">
    <source>
        <dbReference type="SAM" id="MobiDB-lite"/>
    </source>
</evidence>
<name>A0A061B3E7_CYBFA</name>
<dbReference type="PhylomeDB" id="A0A061B3E7"/>
<feature type="region of interest" description="Disordered" evidence="3">
    <location>
        <begin position="32"/>
        <end position="66"/>
    </location>
</feature>
<proteinExistence type="inferred from homology"/>
<feature type="compositionally biased region" description="Acidic residues" evidence="3">
    <location>
        <begin position="848"/>
        <end position="860"/>
    </location>
</feature>
<sequence>MSGSFWRFGNGYNEVSSLNALLENAFVPTLNRQRTASTSTSSSESTDSEDDNTHGENPDETIEEEENDFTPNLDILGQLLDEQDILDELATSNLKLIEFLRHREVLEELIKYIVTNENDITEEEPLHPEEAKKEEETEAKSETSSDDKSSTTSSSDSEDMSNLDQPETPQETHARRAQVAAEILSSDSWSLTDSFMDNHDLLDKLWCVLDNESLSMVLSTYFMKINEHLLDLKIDEMLNFLLNQNNLVDRFIRHIDNPPLMDFLLKVISTDKPDASTGIIECLKDQGLIPKLVDFLHPDVNPSIQSAAGDFIKAFVTISANSNADNSTIGPNELTRELVSEPIMEKLCGLMLNGGTSLANGVGIIIEIIRKNNSDYDFVPVLFITIESHPPTSRDSIYLGHLIKVFSRNIPKFAKMLGDTKLAALDTPFGSIEPLGFERFKICELIAELLHCSNMALLNDVSGEEIVRERDIERERVIALEKQQRDEEFDTDAAMSRDVSGLALEAEDEKESDQTDLEMKADKKTEDSEGSEDTDTNEKQLNEFISENAEDASEEQSTPAEFPEDTKKTGTLESEPDSDGDGETLEIQYDENEAILRKDPVVGDLLKIALADNGVILMILKMFFRFPWNNFLHNVVFDIVQQILNGSMKIGYNKYLSIDLFGRGQITKLIIEGQEKCESYEEENGLRLGYMGHLTLIAEEVVKFTALFQPSTIHQLVLDAVSTSEWTLYVTKTLVETREKYNALLGGEEAKDEDDDDDDDEEKSGLALDPNVDHDIIGSGADLGHDNDDDDDEHRDGDEDEGDQFSRYISQQMTNDLPDKFGSSDEDDDEDDVNFHGHQIYSGSDYFQVDDDDDYVDPNDDGQSYTKKDHPFYHDMVSPTSEKPPFDDDEDESSSDEDDIDADRDVSSGTGLTRTKSKGELNWDDDEQNRLINMASYIKTHTKSPSSSNDADKQ</sequence>
<dbReference type="GO" id="GO:0005634">
    <property type="term" value="C:nucleus"/>
    <property type="evidence" value="ECO:0007669"/>
    <property type="project" value="TreeGrafter"/>
</dbReference>
<feature type="compositionally biased region" description="Acidic residues" evidence="3">
    <location>
        <begin position="787"/>
        <end position="802"/>
    </location>
</feature>
<dbReference type="GO" id="GO:0005829">
    <property type="term" value="C:cytosol"/>
    <property type="evidence" value="ECO:0007669"/>
    <property type="project" value="TreeGrafter"/>
</dbReference>
<comment type="similarity">
    <text evidence="1">Belongs to the SAPS family.</text>
</comment>
<dbReference type="VEuPathDB" id="FungiDB:BON22_3719"/>
<accession>A0A061B3E7</accession>
<dbReference type="AlphaFoldDB" id="A0A061B3E7"/>
<feature type="compositionally biased region" description="Acidic residues" evidence="3">
    <location>
        <begin position="750"/>
        <end position="762"/>
    </location>
</feature>
<feature type="compositionally biased region" description="Acidic residues" evidence="3">
    <location>
        <begin position="505"/>
        <end position="516"/>
    </location>
</feature>
<feature type="compositionally biased region" description="Polar residues" evidence="3">
    <location>
        <begin position="943"/>
        <end position="954"/>
    </location>
</feature>
<protein>
    <submittedName>
        <fullName evidence="4">CYFA0S07e02894g1_1</fullName>
    </submittedName>
</protein>
<dbReference type="Pfam" id="PF04499">
    <property type="entry name" value="SAPS"/>
    <property type="match status" value="1"/>
</dbReference>
<feature type="region of interest" description="Disordered" evidence="3">
    <location>
        <begin position="745"/>
        <end position="802"/>
    </location>
</feature>
<feature type="compositionally biased region" description="Acidic residues" evidence="3">
    <location>
        <begin position="887"/>
        <end position="902"/>
    </location>
</feature>